<dbReference type="PANTHER" id="PTHR23117:SF13">
    <property type="entry name" value="GUANYLATE KINASE"/>
    <property type="match status" value="1"/>
</dbReference>
<dbReference type="GO" id="GO:0005524">
    <property type="term" value="F:ATP binding"/>
    <property type="evidence" value="ECO:0007669"/>
    <property type="project" value="UniProtKB-KW"/>
</dbReference>
<keyword evidence="6 10" id="KW-0418">Kinase</keyword>
<evidence type="ECO:0000256" key="1">
    <source>
        <dbReference type="ARBA" id="ARBA00005790"/>
    </source>
</evidence>
<reference evidence="10 11" key="1">
    <citation type="submission" date="2020-10" db="EMBL/GenBank/DDBJ databases">
        <title>Wide distribution of Phycisphaera-like planctomycetes from WD2101 soil group in peatlands and genome analysis of the first cultivated representative.</title>
        <authorList>
            <person name="Dedysh S.N."/>
            <person name="Beletsky A.V."/>
            <person name="Ivanova A."/>
            <person name="Kulichevskaya I.S."/>
            <person name="Suzina N.E."/>
            <person name="Philippov D.A."/>
            <person name="Rakitin A.L."/>
            <person name="Mardanov A.V."/>
            <person name="Ravin N.V."/>
        </authorList>
    </citation>
    <scope>NUCLEOTIDE SEQUENCE [LARGE SCALE GENOMIC DNA]</scope>
    <source>
        <strain evidence="10 11">M1803</strain>
    </source>
</reference>
<dbReference type="Gene3D" id="3.30.63.10">
    <property type="entry name" value="Guanylate Kinase phosphate binding domain"/>
    <property type="match status" value="1"/>
</dbReference>
<evidence type="ECO:0000313" key="10">
    <source>
        <dbReference type="EMBL" id="QOV88863.1"/>
    </source>
</evidence>
<evidence type="ECO:0000256" key="4">
    <source>
        <dbReference type="ARBA" id="ARBA00022679"/>
    </source>
</evidence>
<dbReference type="Proteomes" id="UP000593765">
    <property type="component" value="Chromosome"/>
</dbReference>
<feature type="domain" description="Guanylate kinase-like" evidence="9">
    <location>
        <begin position="10"/>
        <end position="190"/>
    </location>
</feature>
<evidence type="ECO:0000259" key="9">
    <source>
        <dbReference type="PROSITE" id="PS50052"/>
    </source>
</evidence>
<dbReference type="InterPro" id="IPR008145">
    <property type="entry name" value="GK/Ca_channel_bsu"/>
</dbReference>
<keyword evidence="4 10" id="KW-0808">Transferase</keyword>
<evidence type="ECO:0000256" key="7">
    <source>
        <dbReference type="ARBA" id="ARBA00022840"/>
    </source>
</evidence>
<dbReference type="AlphaFoldDB" id="A0A7M2WTT3"/>
<evidence type="ECO:0000256" key="3">
    <source>
        <dbReference type="ARBA" id="ARBA00016296"/>
    </source>
</evidence>
<evidence type="ECO:0000256" key="6">
    <source>
        <dbReference type="ARBA" id="ARBA00022777"/>
    </source>
</evidence>
<keyword evidence="5" id="KW-0547">Nucleotide-binding</keyword>
<dbReference type="CDD" id="cd00071">
    <property type="entry name" value="GMPK"/>
    <property type="match status" value="1"/>
</dbReference>
<evidence type="ECO:0000256" key="8">
    <source>
        <dbReference type="ARBA" id="ARBA00030128"/>
    </source>
</evidence>
<evidence type="ECO:0000256" key="2">
    <source>
        <dbReference type="ARBA" id="ARBA00012961"/>
    </source>
</evidence>
<dbReference type="Gene3D" id="3.40.50.300">
    <property type="entry name" value="P-loop containing nucleotide triphosphate hydrolases"/>
    <property type="match status" value="1"/>
</dbReference>
<dbReference type="InterPro" id="IPR017665">
    <property type="entry name" value="Guanylate_kinase"/>
</dbReference>
<keyword evidence="7" id="KW-0067">ATP-binding</keyword>
<dbReference type="InterPro" id="IPR008144">
    <property type="entry name" value="Guanylate_kin-like_dom"/>
</dbReference>
<dbReference type="GO" id="GO:0005829">
    <property type="term" value="C:cytosol"/>
    <property type="evidence" value="ECO:0007669"/>
    <property type="project" value="TreeGrafter"/>
</dbReference>
<dbReference type="NCBIfam" id="TIGR03263">
    <property type="entry name" value="guanyl_kin"/>
    <property type="match status" value="1"/>
</dbReference>
<evidence type="ECO:0000256" key="5">
    <source>
        <dbReference type="ARBA" id="ARBA00022741"/>
    </source>
</evidence>
<protein>
    <recommendedName>
        <fullName evidence="3">Guanylate kinase</fullName>
        <ecNumber evidence="2">2.7.4.8</ecNumber>
    </recommendedName>
    <alternativeName>
        <fullName evidence="8">GMP kinase</fullName>
    </alternativeName>
</protein>
<dbReference type="InterPro" id="IPR027417">
    <property type="entry name" value="P-loop_NTPase"/>
</dbReference>
<dbReference type="GO" id="GO:0004385">
    <property type="term" value="F:GMP kinase activity"/>
    <property type="evidence" value="ECO:0007669"/>
    <property type="project" value="UniProtKB-EC"/>
</dbReference>
<dbReference type="KEGG" id="hbs:IPV69_21955"/>
<dbReference type="RefSeq" id="WP_206291871.1">
    <property type="nucleotide sequence ID" value="NZ_CP063458.1"/>
</dbReference>
<dbReference type="EC" id="2.7.4.8" evidence="2"/>
<keyword evidence="11" id="KW-1185">Reference proteome</keyword>
<gene>
    <name evidence="10" type="primary">gmk</name>
    <name evidence="10" type="ORF">IPV69_21955</name>
</gene>
<dbReference type="EMBL" id="CP063458">
    <property type="protein sequence ID" value="QOV88863.1"/>
    <property type="molecule type" value="Genomic_DNA"/>
</dbReference>
<sequence length="196" mass="22150">MAELTSDHPGTLLVLCGPSGVGKSTISRLLAENHGVTYIVSATTRPKKDGDEKGKIYDHIEKLEFFRRLDNDEFLEYAQVYGDYYGTPKKAALDNMRAGKDVLLEIDVQGALQVRYQYADALMIFILPPDERTLLQRLTDRGRDSAEEIQKRSRAAKREIHMAKGSRAFDYMVINDNLDQAVAEIIRIIHHKKAGI</sequence>
<name>A0A7M2WTT3_9BACT</name>
<dbReference type="SMART" id="SM00072">
    <property type="entry name" value="GuKc"/>
    <property type="match status" value="1"/>
</dbReference>
<dbReference type="SUPFAM" id="SSF52540">
    <property type="entry name" value="P-loop containing nucleoside triphosphate hydrolases"/>
    <property type="match status" value="1"/>
</dbReference>
<accession>A0A7M2WTT3</accession>
<organism evidence="10 11">
    <name type="scientific">Humisphaera borealis</name>
    <dbReference type="NCBI Taxonomy" id="2807512"/>
    <lineage>
        <taxon>Bacteria</taxon>
        <taxon>Pseudomonadati</taxon>
        <taxon>Planctomycetota</taxon>
        <taxon>Phycisphaerae</taxon>
        <taxon>Tepidisphaerales</taxon>
        <taxon>Tepidisphaeraceae</taxon>
        <taxon>Humisphaera</taxon>
    </lineage>
</organism>
<dbReference type="PANTHER" id="PTHR23117">
    <property type="entry name" value="GUANYLATE KINASE-RELATED"/>
    <property type="match status" value="1"/>
</dbReference>
<comment type="similarity">
    <text evidence="1">Belongs to the guanylate kinase family.</text>
</comment>
<dbReference type="Pfam" id="PF00625">
    <property type="entry name" value="Guanylate_kin"/>
    <property type="match status" value="1"/>
</dbReference>
<proteinExistence type="inferred from homology"/>
<dbReference type="PROSITE" id="PS50052">
    <property type="entry name" value="GUANYLATE_KINASE_2"/>
    <property type="match status" value="1"/>
</dbReference>
<evidence type="ECO:0000313" key="11">
    <source>
        <dbReference type="Proteomes" id="UP000593765"/>
    </source>
</evidence>